<dbReference type="OrthoDB" id="9942608at2759"/>
<dbReference type="FunCoup" id="C5DJJ5">
    <property type="interactions" value="90"/>
</dbReference>
<dbReference type="InterPro" id="IPR041807">
    <property type="entry name" value="Cue5/Don1_CUE"/>
</dbReference>
<dbReference type="OMA" id="KKWQPLP"/>
<evidence type="ECO:0000313" key="3">
    <source>
        <dbReference type="EMBL" id="CAR24484.1"/>
    </source>
</evidence>
<dbReference type="GO" id="GO:0043130">
    <property type="term" value="F:ubiquitin binding"/>
    <property type="evidence" value="ECO:0007669"/>
    <property type="project" value="InterPro"/>
</dbReference>
<dbReference type="Proteomes" id="UP000002036">
    <property type="component" value="Chromosome F"/>
</dbReference>
<feature type="compositionally biased region" description="Basic and acidic residues" evidence="1">
    <location>
        <begin position="1"/>
        <end position="10"/>
    </location>
</feature>
<dbReference type="RefSeq" id="XP_002554921.1">
    <property type="nucleotide sequence ID" value="XM_002554875.1"/>
</dbReference>
<evidence type="ECO:0000313" key="4">
    <source>
        <dbReference type="Proteomes" id="UP000002036"/>
    </source>
</evidence>
<dbReference type="InterPro" id="IPR003892">
    <property type="entry name" value="CUE"/>
</dbReference>
<keyword evidence="4" id="KW-1185">Reference proteome</keyword>
<feature type="compositionally biased region" description="Low complexity" evidence="1">
    <location>
        <begin position="302"/>
        <end position="315"/>
    </location>
</feature>
<dbReference type="InterPro" id="IPR009060">
    <property type="entry name" value="UBA-like_sf"/>
</dbReference>
<feature type="compositionally biased region" description="Polar residues" evidence="1">
    <location>
        <begin position="316"/>
        <end position="327"/>
    </location>
</feature>
<feature type="region of interest" description="Disordered" evidence="1">
    <location>
        <begin position="199"/>
        <end position="240"/>
    </location>
</feature>
<dbReference type="eggNOG" id="KOG0504">
    <property type="taxonomic scope" value="Eukaryota"/>
</dbReference>
<protein>
    <submittedName>
        <fullName evidence="3">KLTH0F16918p</fullName>
    </submittedName>
</protein>
<feature type="compositionally biased region" description="Acidic residues" evidence="1">
    <location>
        <begin position="442"/>
        <end position="455"/>
    </location>
</feature>
<dbReference type="GO" id="GO:0005737">
    <property type="term" value="C:cytoplasm"/>
    <property type="evidence" value="ECO:0007669"/>
    <property type="project" value="TreeGrafter"/>
</dbReference>
<dbReference type="GO" id="GO:0031624">
    <property type="term" value="F:ubiquitin conjugating enzyme binding"/>
    <property type="evidence" value="ECO:0007669"/>
    <property type="project" value="TreeGrafter"/>
</dbReference>
<gene>
    <name evidence="3" type="ordered locus">KLTH0F16918g</name>
</gene>
<dbReference type="SMART" id="SM00546">
    <property type="entry name" value="CUE"/>
    <property type="match status" value="1"/>
</dbReference>
<feature type="region of interest" description="Disordered" evidence="1">
    <location>
        <begin position="299"/>
        <end position="354"/>
    </location>
</feature>
<dbReference type="SUPFAM" id="SSF46934">
    <property type="entry name" value="UBA-like"/>
    <property type="match status" value="1"/>
</dbReference>
<accession>C5DJJ5</accession>
<dbReference type="STRING" id="559295.C5DJJ5"/>
<evidence type="ECO:0000259" key="2">
    <source>
        <dbReference type="PROSITE" id="PS51140"/>
    </source>
</evidence>
<dbReference type="PROSITE" id="PS51140">
    <property type="entry name" value="CUE"/>
    <property type="match status" value="1"/>
</dbReference>
<feature type="compositionally biased region" description="Acidic residues" evidence="1">
    <location>
        <begin position="370"/>
        <end position="383"/>
    </location>
</feature>
<feature type="compositionally biased region" description="Low complexity" evidence="1">
    <location>
        <begin position="17"/>
        <end position="38"/>
    </location>
</feature>
<dbReference type="CDD" id="cd14372">
    <property type="entry name" value="CUE_Cue5p_like"/>
    <property type="match status" value="1"/>
</dbReference>
<feature type="domain" description="CUE" evidence="2">
    <location>
        <begin position="108"/>
        <end position="151"/>
    </location>
</feature>
<dbReference type="Pfam" id="PF02845">
    <property type="entry name" value="CUE"/>
    <property type="match status" value="1"/>
</dbReference>
<feature type="region of interest" description="Disordered" evidence="1">
    <location>
        <begin position="366"/>
        <end position="455"/>
    </location>
</feature>
<dbReference type="EMBL" id="CU928170">
    <property type="protein sequence ID" value="CAR24484.1"/>
    <property type="molecule type" value="Genomic_DNA"/>
</dbReference>
<name>C5DJJ5_LACTC</name>
<dbReference type="InParanoid" id="C5DJJ5"/>
<dbReference type="Gene3D" id="1.10.8.10">
    <property type="entry name" value="DNA helicase RuvA subunit, C-terminal domain"/>
    <property type="match status" value="1"/>
</dbReference>
<sequence>MAESENKETVDEVSLSEETQATGAQAAPADATEQVAAAISGVGPEKPEGASEKPETELEKPSGASEKPQDATEEPEGSGKAPQANSEHDESEERPALPKRRDPTGDVIKNPILLQLTEAFPGIELKYINAVLIASQGVLDPAFNALLYLSDPSFEAEAAIPNIEPKAAAAAPAQPPVSKTQLEQDELLARQLDAQYNKSRARNVARSMEDERHARERRIRKRQQEYERRMAQSGRPLSPEEQQYYAELEELEEGENDFLSQLVDKDLPEFREKVGRQVQETGKRVNEWLSGFRKNWAQDPLQQSQYSQSPQQTAQRDFSTKSSSGSDYDTHGRPSHRTARFNSFGAKVGDDSVDSASRLASHGISLYNKDDDEINNDDDDDGDVAPQLPSRNKQKEVKPETTYIDTPENGTRKKWQPLPPEPINGTPSKVNATATKGRGNADADEEFLINTDDEL</sequence>
<dbReference type="HOGENOM" id="CLU_052404_0_0_1"/>
<dbReference type="AlphaFoldDB" id="C5DJJ5"/>
<dbReference type="GeneID" id="8293154"/>
<dbReference type="PANTHER" id="PTHR16461">
    <property type="entry name" value="TOLL-INTERACTING PROTEIN"/>
    <property type="match status" value="1"/>
</dbReference>
<reference evidence="3 4" key="1">
    <citation type="journal article" date="2009" name="Genome Res.">
        <title>Comparative genomics of protoploid Saccharomycetaceae.</title>
        <authorList>
            <consortium name="The Genolevures Consortium"/>
            <person name="Souciet J.-L."/>
            <person name="Dujon B."/>
            <person name="Gaillardin C."/>
            <person name="Johnston M."/>
            <person name="Baret P.V."/>
            <person name="Cliften P."/>
            <person name="Sherman D.J."/>
            <person name="Weissenbach J."/>
            <person name="Westhof E."/>
            <person name="Wincker P."/>
            <person name="Jubin C."/>
            <person name="Poulain J."/>
            <person name="Barbe V."/>
            <person name="Segurens B."/>
            <person name="Artiguenave F."/>
            <person name="Anthouard V."/>
            <person name="Vacherie B."/>
            <person name="Val M.-E."/>
            <person name="Fulton R.S."/>
            <person name="Minx P."/>
            <person name="Wilson R."/>
            <person name="Durrens P."/>
            <person name="Jean G."/>
            <person name="Marck C."/>
            <person name="Martin T."/>
            <person name="Nikolski M."/>
            <person name="Rolland T."/>
            <person name="Seret M.-L."/>
            <person name="Casaregola S."/>
            <person name="Despons L."/>
            <person name="Fairhead C."/>
            <person name="Fischer G."/>
            <person name="Lafontaine I."/>
            <person name="Leh V."/>
            <person name="Lemaire M."/>
            <person name="de Montigny J."/>
            <person name="Neuveglise C."/>
            <person name="Thierry A."/>
            <person name="Blanc-Lenfle I."/>
            <person name="Bleykasten C."/>
            <person name="Diffels J."/>
            <person name="Fritsch E."/>
            <person name="Frangeul L."/>
            <person name="Goeffon A."/>
            <person name="Jauniaux N."/>
            <person name="Kachouri-Lafond R."/>
            <person name="Payen C."/>
            <person name="Potier S."/>
            <person name="Pribylova L."/>
            <person name="Ozanne C."/>
            <person name="Richard G.-F."/>
            <person name="Sacerdot C."/>
            <person name="Straub M.-L."/>
            <person name="Talla E."/>
        </authorList>
    </citation>
    <scope>NUCLEOTIDE SEQUENCE [LARGE SCALE GENOMIC DNA]</scope>
    <source>
        <strain evidence="4">ATCC 56472 / CBS 6340 / NRRL Y-8284</strain>
    </source>
</reference>
<feature type="compositionally biased region" description="Basic and acidic residues" evidence="1">
    <location>
        <begin position="86"/>
        <end position="104"/>
    </location>
</feature>
<dbReference type="GO" id="GO:0006511">
    <property type="term" value="P:ubiquitin-dependent protein catabolic process"/>
    <property type="evidence" value="ECO:0007669"/>
    <property type="project" value="TreeGrafter"/>
</dbReference>
<feature type="compositionally biased region" description="Polar residues" evidence="1">
    <location>
        <begin position="425"/>
        <end position="434"/>
    </location>
</feature>
<evidence type="ECO:0000256" key="1">
    <source>
        <dbReference type="SAM" id="MobiDB-lite"/>
    </source>
</evidence>
<dbReference type="FunFam" id="1.10.8.10:FF:000064">
    <property type="entry name" value="Similar to CUE domain-containing protein"/>
    <property type="match status" value="1"/>
</dbReference>
<feature type="region of interest" description="Disordered" evidence="1">
    <location>
        <begin position="1"/>
        <end position="107"/>
    </location>
</feature>
<proteinExistence type="predicted"/>
<dbReference type="KEGG" id="lth:KLTH0F16918g"/>
<dbReference type="PANTHER" id="PTHR16461:SF5">
    <property type="entry name" value="TOLL-INTERACTING PROTEIN"/>
    <property type="match status" value="1"/>
</dbReference>
<organism evidence="3 4">
    <name type="scientific">Lachancea thermotolerans (strain ATCC 56472 / CBS 6340 / NRRL Y-8284)</name>
    <name type="common">Yeast</name>
    <name type="synonym">Kluyveromyces thermotolerans</name>
    <dbReference type="NCBI Taxonomy" id="559295"/>
    <lineage>
        <taxon>Eukaryota</taxon>
        <taxon>Fungi</taxon>
        <taxon>Dikarya</taxon>
        <taxon>Ascomycota</taxon>
        <taxon>Saccharomycotina</taxon>
        <taxon>Saccharomycetes</taxon>
        <taxon>Saccharomycetales</taxon>
        <taxon>Saccharomycetaceae</taxon>
        <taxon>Lachancea</taxon>
    </lineage>
</organism>
<feature type="compositionally biased region" description="Basic and acidic residues" evidence="1">
    <location>
        <begin position="45"/>
        <end position="60"/>
    </location>
</feature>